<evidence type="ECO:0000313" key="5">
    <source>
        <dbReference type="EMBL" id="MCM3713409.1"/>
    </source>
</evidence>
<keyword evidence="3" id="KW-0067">ATP-binding</keyword>
<dbReference type="Proteomes" id="UP001139179">
    <property type="component" value="Unassembled WGS sequence"/>
</dbReference>
<evidence type="ECO:0000256" key="1">
    <source>
        <dbReference type="ARBA" id="ARBA00010378"/>
    </source>
</evidence>
<dbReference type="Pfam" id="PF17866">
    <property type="entry name" value="AAA_lid_6"/>
    <property type="match status" value="2"/>
</dbReference>
<gene>
    <name evidence="5" type="ORF">M3202_04870</name>
</gene>
<dbReference type="GO" id="GO:0016887">
    <property type="term" value="F:ATP hydrolysis activity"/>
    <property type="evidence" value="ECO:0007669"/>
    <property type="project" value="InterPro"/>
</dbReference>
<dbReference type="Gene3D" id="1.10.8.60">
    <property type="match status" value="1"/>
</dbReference>
<evidence type="ECO:0000256" key="2">
    <source>
        <dbReference type="ARBA" id="ARBA00022741"/>
    </source>
</evidence>
<dbReference type="Pfam" id="PF00004">
    <property type="entry name" value="AAA"/>
    <property type="match status" value="2"/>
</dbReference>
<dbReference type="SUPFAM" id="SSF52540">
    <property type="entry name" value="P-loop containing nucleoside triphosphate hydrolases"/>
    <property type="match status" value="2"/>
</dbReference>
<dbReference type="PANTHER" id="PTHR43392">
    <property type="entry name" value="AAA-TYPE ATPASE FAMILY PROTEIN / ANKYRIN REPEAT FAMILY PROTEIN"/>
    <property type="match status" value="1"/>
</dbReference>
<dbReference type="InterPro" id="IPR050773">
    <property type="entry name" value="CbxX/CfxQ_RuBisCO_ESX"/>
</dbReference>
<protein>
    <submittedName>
        <fullName evidence="5">AAA family ATPase</fullName>
    </submittedName>
</protein>
<dbReference type="InterPro" id="IPR003593">
    <property type="entry name" value="AAA+_ATPase"/>
</dbReference>
<comment type="caution">
    <text evidence="5">The sequence shown here is derived from an EMBL/GenBank/DDBJ whole genome shotgun (WGS) entry which is preliminary data.</text>
</comment>
<dbReference type="EMBL" id="JAMBOL010000002">
    <property type="protein sequence ID" value="MCM3713409.1"/>
    <property type="molecule type" value="Genomic_DNA"/>
</dbReference>
<dbReference type="AlphaFoldDB" id="A0A9X2DMC0"/>
<dbReference type="InterPro" id="IPR000641">
    <property type="entry name" value="CbxX/CfxQ"/>
</dbReference>
<feature type="domain" description="AAA+ ATPase" evidence="4">
    <location>
        <begin position="546"/>
        <end position="684"/>
    </location>
</feature>
<dbReference type="GO" id="GO:0005524">
    <property type="term" value="F:ATP binding"/>
    <property type="evidence" value="ECO:0007669"/>
    <property type="project" value="UniProtKB-KW"/>
</dbReference>
<evidence type="ECO:0000313" key="6">
    <source>
        <dbReference type="Proteomes" id="UP001139179"/>
    </source>
</evidence>
<evidence type="ECO:0000259" key="4">
    <source>
        <dbReference type="SMART" id="SM00382"/>
    </source>
</evidence>
<organism evidence="5 6">
    <name type="scientific">Halalkalibacter oceani</name>
    <dbReference type="NCBI Taxonomy" id="1653776"/>
    <lineage>
        <taxon>Bacteria</taxon>
        <taxon>Bacillati</taxon>
        <taxon>Bacillota</taxon>
        <taxon>Bacilli</taxon>
        <taxon>Bacillales</taxon>
        <taxon>Bacillaceae</taxon>
        <taxon>Halalkalibacter</taxon>
    </lineage>
</organism>
<feature type="domain" description="AAA+ ATPase" evidence="4">
    <location>
        <begin position="273"/>
        <end position="415"/>
    </location>
</feature>
<keyword evidence="2" id="KW-0547">Nucleotide-binding</keyword>
<dbReference type="InterPro" id="IPR041627">
    <property type="entry name" value="AAA_lid_6"/>
</dbReference>
<evidence type="ECO:0000256" key="3">
    <source>
        <dbReference type="ARBA" id="ARBA00022840"/>
    </source>
</evidence>
<comment type="similarity">
    <text evidence="1">Belongs to the CbxX/CfxQ family.</text>
</comment>
<dbReference type="SMART" id="SM00382">
    <property type="entry name" value="AAA"/>
    <property type="match status" value="2"/>
</dbReference>
<dbReference type="CDD" id="cd00009">
    <property type="entry name" value="AAA"/>
    <property type="match status" value="1"/>
</dbReference>
<name>A0A9X2DMC0_9BACI</name>
<proteinExistence type="inferred from homology"/>
<dbReference type="FunFam" id="3.40.50.300:FF:000216">
    <property type="entry name" value="Type VII secretion ATPase EccA"/>
    <property type="match status" value="2"/>
</dbReference>
<dbReference type="InterPro" id="IPR003959">
    <property type="entry name" value="ATPase_AAA_core"/>
</dbReference>
<reference evidence="5" key="1">
    <citation type="submission" date="2022-05" db="EMBL/GenBank/DDBJ databases">
        <title>Comparative Genomics of Spacecraft Associated Microbes.</title>
        <authorList>
            <person name="Tran M.T."/>
            <person name="Wright A."/>
            <person name="Seuylemezian A."/>
            <person name="Eisen J."/>
            <person name="Coil D."/>
        </authorList>
    </citation>
    <scope>NUCLEOTIDE SEQUENCE</scope>
    <source>
        <strain evidence="5">214.1.1</strain>
    </source>
</reference>
<keyword evidence="6" id="KW-1185">Reference proteome</keyword>
<dbReference type="Gene3D" id="3.40.50.300">
    <property type="entry name" value="P-loop containing nucleotide triphosphate hydrolases"/>
    <property type="match status" value="2"/>
</dbReference>
<dbReference type="RefSeq" id="WP_251222211.1">
    <property type="nucleotide sequence ID" value="NZ_JAMBOL010000002.1"/>
</dbReference>
<dbReference type="PRINTS" id="PR00819">
    <property type="entry name" value="CBXCFQXSUPER"/>
</dbReference>
<accession>A0A9X2DMC0</accession>
<dbReference type="PANTHER" id="PTHR43392:SF2">
    <property type="entry name" value="AAA-TYPE ATPASE FAMILY PROTEIN _ ANKYRIN REPEAT FAMILY PROTEIN"/>
    <property type="match status" value="1"/>
</dbReference>
<sequence>MLQRKWSLADIKQWLENRSEEEQPLQEATAWEILEALEGREEELAPVYRAQLYALLASARLERTGQLDPVIERWQERAATLSPESGFVQRITCQIMLKKIGNQLRLPEFPVIRETDHSSAKKKAANDYRRIAQRFFSFEKELTAEWERGRDLLLQQKEGERLERLYQLMTELKQPFSRILEATGEYADSVQGIYYSAAQFKQIKQAEADIKLLFSRLDELLPQSAEEQEPEALVELQSLIGLNEVKERIAKLHRFLHYQKERQEQGFQIKDGMAMHMILTGNPGTGKTHLARVIAKIYYELGLLTRDEVYEVDRAALVGAYVGQTEEQTQKAIERALGGVLFIDEAYSLRRADASGNDYGQAVIDTLVSAMTSGKYAGQFAVILAGYPAEMRTFLRSNPGLRSRFPEQNHIHLPDYTIDELLQIGAKMALENDYMLTQGAKRELQRRIERAAVDESFGNARTVKNLILEAIFEKGAELTLTEAKADDFVFLDAEHFQANEETEQAAIQSLEALVGLKAVKREIKQLTSFADVQQKRREQGLQALPLQLHAVFTGNPGTGKTTVAELFAKALHEIGLLKRGHLVVAGRADLVAGYVGQTAQKTKELIRDALGGVLFIDEAYALLSAGKGDFGMEAIHTLVQEMTVHQENLVVILAGYEQEMERLLASNPGLRSRFKKQLSFDDYTKEELVEIVLERAEQADYRFSGRAKSILETEVMLKKHPANARYAVDVFERLVQLQALRLQEQQAHDAEQLMTITEEDLRLLVTEGGHK</sequence>
<dbReference type="InterPro" id="IPR027417">
    <property type="entry name" value="P-loop_NTPase"/>
</dbReference>